<feature type="compositionally biased region" description="Basic and acidic residues" evidence="4">
    <location>
        <begin position="132"/>
        <end position="166"/>
    </location>
</feature>
<dbReference type="EMBL" id="KE651167">
    <property type="protein sequence ID" value="EEB09725.1"/>
    <property type="molecule type" value="Genomic_DNA"/>
</dbReference>
<reference evidence="6 7" key="1">
    <citation type="journal article" date="2011" name="Science">
        <title>Comparative functional genomics of the fission yeasts.</title>
        <authorList>
            <person name="Rhind N."/>
            <person name="Chen Z."/>
            <person name="Yassour M."/>
            <person name="Thompson D.A."/>
            <person name="Haas B.J."/>
            <person name="Habib N."/>
            <person name="Wapinski I."/>
            <person name="Roy S."/>
            <person name="Lin M.F."/>
            <person name="Heiman D.I."/>
            <person name="Young S.K."/>
            <person name="Furuya K."/>
            <person name="Guo Y."/>
            <person name="Pidoux A."/>
            <person name="Chen H.M."/>
            <person name="Robbertse B."/>
            <person name="Goldberg J.M."/>
            <person name="Aoki K."/>
            <person name="Bayne E.H."/>
            <person name="Berlin A.M."/>
            <person name="Desjardins C.A."/>
            <person name="Dobbs E."/>
            <person name="Dukaj L."/>
            <person name="Fan L."/>
            <person name="FitzGerald M.G."/>
            <person name="French C."/>
            <person name="Gujja S."/>
            <person name="Hansen K."/>
            <person name="Keifenheim D."/>
            <person name="Levin J.Z."/>
            <person name="Mosher R.A."/>
            <person name="Mueller C.A."/>
            <person name="Pfiffner J."/>
            <person name="Priest M."/>
            <person name="Russ C."/>
            <person name="Smialowska A."/>
            <person name="Swoboda P."/>
            <person name="Sykes S.M."/>
            <person name="Vaughn M."/>
            <person name="Vengrova S."/>
            <person name="Yoder R."/>
            <person name="Zeng Q."/>
            <person name="Allshire R."/>
            <person name="Baulcombe D."/>
            <person name="Birren B.W."/>
            <person name="Brown W."/>
            <person name="Ekwall K."/>
            <person name="Kellis M."/>
            <person name="Leatherwood J."/>
            <person name="Levin H."/>
            <person name="Margalit H."/>
            <person name="Martienssen R."/>
            <person name="Nieduszynski C.A."/>
            <person name="Spatafora J.W."/>
            <person name="Friedman N."/>
            <person name="Dalgaard J.Z."/>
            <person name="Baumann P."/>
            <person name="Niki H."/>
            <person name="Regev A."/>
            <person name="Nusbaum C."/>
        </authorList>
    </citation>
    <scope>NUCLEOTIDE SEQUENCE [LARGE SCALE GENOMIC DNA]</scope>
    <source>
        <strain evidence="7">yFS275 / FY16936</strain>
    </source>
</reference>
<dbReference type="Proteomes" id="UP000001744">
    <property type="component" value="Unassembled WGS sequence"/>
</dbReference>
<dbReference type="PANTHER" id="PTHR13952">
    <property type="entry name" value="U1 SMALL NUCLEAR RIBONUCLEOPROTEIN 70 KD"/>
    <property type="match status" value="1"/>
</dbReference>
<keyword evidence="2" id="KW-0539">Nucleus</keyword>
<dbReference type="PANTHER" id="PTHR13952:SF5">
    <property type="entry name" value="U1 SMALL NUCLEAR RIBONUCLEOPROTEIN 70 KDA"/>
    <property type="match status" value="1"/>
</dbReference>
<dbReference type="VEuPathDB" id="FungiDB:SJAG_04949"/>
<feature type="domain" description="RRM" evidence="5">
    <location>
        <begin position="12"/>
        <end position="89"/>
    </location>
</feature>
<evidence type="ECO:0000256" key="3">
    <source>
        <dbReference type="PROSITE-ProRule" id="PRU00176"/>
    </source>
</evidence>
<dbReference type="GO" id="GO:0003723">
    <property type="term" value="F:RNA binding"/>
    <property type="evidence" value="ECO:0007669"/>
    <property type="project" value="UniProtKB-UniRule"/>
</dbReference>
<sequence length="198" mass="22556">MGPLRFNYRPGFTLHVRGFSESMTAEALGQEFEKFGRIVRCDIPVFRTPATRRYAFVEFEERRDAEAAHSRMHRTRLNDDILHVEWARLRDRFDRGDRFQQRPRGPAASGNRDSWPGRRMEASPPTTGANGEEIKERPRYDESSTKTRDIESAADEGNAKESESSVKAHRSPASVSEEGQTTEVVAAPMNTESEHTDN</sequence>
<dbReference type="InterPro" id="IPR000504">
    <property type="entry name" value="RRM_dom"/>
</dbReference>
<dbReference type="AlphaFoldDB" id="B6K871"/>
<proteinExistence type="predicted"/>
<evidence type="ECO:0000256" key="1">
    <source>
        <dbReference type="ARBA" id="ARBA00004123"/>
    </source>
</evidence>
<comment type="subcellular location">
    <subcellularLocation>
        <location evidence="1">Nucleus</location>
    </subcellularLocation>
</comment>
<name>B6K871_SCHJY</name>
<evidence type="ECO:0000313" key="6">
    <source>
        <dbReference type="EMBL" id="EEB09725.1"/>
    </source>
</evidence>
<feature type="compositionally biased region" description="Polar residues" evidence="4">
    <location>
        <begin position="173"/>
        <end position="183"/>
    </location>
</feature>
<dbReference type="SUPFAM" id="SSF54928">
    <property type="entry name" value="RNA-binding domain, RBD"/>
    <property type="match status" value="1"/>
</dbReference>
<dbReference type="InterPro" id="IPR035979">
    <property type="entry name" value="RBD_domain_sf"/>
</dbReference>
<dbReference type="OrthoDB" id="29061at2759"/>
<dbReference type="GO" id="GO:0005634">
    <property type="term" value="C:nucleus"/>
    <property type="evidence" value="ECO:0007669"/>
    <property type="project" value="UniProtKB-SubCell"/>
</dbReference>
<dbReference type="Gene3D" id="3.30.70.330">
    <property type="match status" value="1"/>
</dbReference>
<feature type="region of interest" description="Disordered" evidence="4">
    <location>
        <begin position="97"/>
        <end position="198"/>
    </location>
</feature>
<evidence type="ECO:0000313" key="7">
    <source>
        <dbReference type="Proteomes" id="UP000001744"/>
    </source>
</evidence>
<evidence type="ECO:0000259" key="5">
    <source>
        <dbReference type="PROSITE" id="PS50102"/>
    </source>
</evidence>
<evidence type="ECO:0000256" key="2">
    <source>
        <dbReference type="ARBA" id="ARBA00023242"/>
    </source>
</evidence>
<organism evidence="6 7">
    <name type="scientific">Schizosaccharomyces japonicus (strain yFS275 / FY16936)</name>
    <name type="common">Fission yeast</name>
    <dbReference type="NCBI Taxonomy" id="402676"/>
    <lineage>
        <taxon>Eukaryota</taxon>
        <taxon>Fungi</taxon>
        <taxon>Dikarya</taxon>
        <taxon>Ascomycota</taxon>
        <taxon>Taphrinomycotina</taxon>
        <taxon>Schizosaccharomycetes</taxon>
        <taxon>Schizosaccharomycetales</taxon>
        <taxon>Schizosaccharomycetaceae</taxon>
        <taxon>Schizosaccharomyces</taxon>
    </lineage>
</organism>
<dbReference type="GeneID" id="7050380"/>
<dbReference type="InterPro" id="IPR051183">
    <property type="entry name" value="U1_U11-U12_snRNP_70-35kDa"/>
</dbReference>
<dbReference type="PROSITE" id="PS50102">
    <property type="entry name" value="RRM"/>
    <property type="match status" value="1"/>
</dbReference>
<dbReference type="InterPro" id="IPR012677">
    <property type="entry name" value="Nucleotide-bd_a/b_plait_sf"/>
</dbReference>
<dbReference type="Pfam" id="PF00076">
    <property type="entry name" value="RRM_1"/>
    <property type="match status" value="1"/>
</dbReference>
<dbReference type="STRING" id="402676.B6K871"/>
<dbReference type="JaponicusDB" id="SJAG_04949"/>
<dbReference type="RefSeq" id="XP_002176018.1">
    <property type="nucleotide sequence ID" value="XM_002175982.1"/>
</dbReference>
<accession>B6K871</accession>
<protein>
    <submittedName>
        <fullName evidence="6">Srp1 family splicing factor</fullName>
    </submittedName>
</protein>
<gene>
    <name evidence="6" type="ORF">SJAG_04949</name>
</gene>
<keyword evidence="3" id="KW-0694">RNA-binding</keyword>
<keyword evidence="7" id="KW-1185">Reference proteome</keyword>
<evidence type="ECO:0000256" key="4">
    <source>
        <dbReference type="SAM" id="MobiDB-lite"/>
    </source>
</evidence>
<dbReference type="SMART" id="SM00360">
    <property type="entry name" value="RRM"/>
    <property type="match status" value="1"/>
</dbReference>
<dbReference type="HOGENOM" id="CLU_1378851_0_0_1"/>